<dbReference type="Proteomes" id="UP000031258">
    <property type="component" value="Unassembled WGS sequence"/>
</dbReference>
<accession>A0A0C1QMK4</accession>
<evidence type="ECO:0000256" key="5">
    <source>
        <dbReference type="ARBA" id="ARBA00022989"/>
    </source>
</evidence>
<keyword evidence="10" id="KW-1185">Reference proteome</keyword>
<dbReference type="PANTHER" id="PTHR37937:SF1">
    <property type="entry name" value="CONJUGATIVE TRANSFER: DNA TRANSPORT"/>
    <property type="match status" value="1"/>
</dbReference>
<evidence type="ECO:0000256" key="4">
    <source>
        <dbReference type="ARBA" id="ARBA00022692"/>
    </source>
</evidence>
<dbReference type="AlphaFoldDB" id="A0A0C1QMK4"/>
<dbReference type="NCBIfam" id="NF010453">
    <property type="entry name" value="PRK13880.1"/>
    <property type="match status" value="1"/>
</dbReference>
<keyword evidence="5 8" id="KW-1133">Transmembrane helix</keyword>
<dbReference type="SUPFAM" id="SSF52540">
    <property type="entry name" value="P-loop containing nucleoside triphosphate hydrolases"/>
    <property type="match status" value="1"/>
</dbReference>
<evidence type="ECO:0000256" key="8">
    <source>
        <dbReference type="SAM" id="Phobius"/>
    </source>
</evidence>
<dbReference type="Pfam" id="PF02534">
    <property type="entry name" value="T4SS-DNA_transf"/>
    <property type="match status" value="1"/>
</dbReference>
<dbReference type="InterPro" id="IPR027417">
    <property type="entry name" value="P-loop_NTPase"/>
</dbReference>
<keyword evidence="3" id="KW-1003">Cell membrane</keyword>
<reference evidence="9 10" key="1">
    <citation type="submission" date="2014-11" db="EMBL/GenBank/DDBJ databases">
        <title>A Rickettsiales Symbiont of Amoebae With Ancient Features.</title>
        <authorList>
            <person name="Schulz F."/>
            <person name="Martijn J."/>
            <person name="Wascher F."/>
            <person name="Kostanjsek R."/>
            <person name="Ettema T.J."/>
            <person name="Horn M."/>
        </authorList>
    </citation>
    <scope>NUCLEOTIDE SEQUENCE [LARGE SCALE GENOMIC DNA]</scope>
    <source>
        <strain evidence="9 10">UWC36</strain>
    </source>
</reference>
<name>A0A0C1QMK4_9RICK</name>
<keyword evidence="6 8" id="KW-0472">Membrane</keyword>
<evidence type="ECO:0000256" key="7">
    <source>
        <dbReference type="SAM" id="MobiDB-lite"/>
    </source>
</evidence>
<dbReference type="InterPro" id="IPR051539">
    <property type="entry name" value="T4SS-coupling_protein"/>
</dbReference>
<evidence type="ECO:0000313" key="9">
    <source>
        <dbReference type="EMBL" id="KIE05258.1"/>
    </source>
</evidence>
<evidence type="ECO:0000256" key="3">
    <source>
        <dbReference type="ARBA" id="ARBA00022475"/>
    </source>
</evidence>
<feature type="transmembrane region" description="Helical" evidence="8">
    <location>
        <begin position="79"/>
        <end position="105"/>
    </location>
</feature>
<evidence type="ECO:0000256" key="2">
    <source>
        <dbReference type="ARBA" id="ARBA00008806"/>
    </source>
</evidence>
<organism evidence="9 10">
    <name type="scientific">Candidatus Jidaibacter acanthamoebae</name>
    <dbReference type="NCBI Taxonomy" id="86105"/>
    <lineage>
        <taxon>Bacteria</taxon>
        <taxon>Pseudomonadati</taxon>
        <taxon>Pseudomonadota</taxon>
        <taxon>Alphaproteobacteria</taxon>
        <taxon>Rickettsiales</taxon>
        <taxon>Candidatus Midichloriaceae</taxon>
        <taxon>Candidatus Jidaibacter</taxon>
    </lineage>
</organism>
<dbReference type="EMBL" id="JSWE01000096">
    <property type="protein sequence ID" value="KIE05258.1"/>
    <property type="molecule type" value="Genomic_DNA"/>
</dbReference>
<dbReference type="PATRIC" id="fig|86105.3.peg.831"/>
<evidence type="ECO:0000313" key="10">
    <source>
        <dbReference type="Proteomes" id="UP000031258"/>
    </source>
</evidence>
<proteinExistence type="inferred from homology"/>
<evidence type="ECO:0000256" key="6">
    <source>
        <dbReference type="ARBA" id="ARBA00023136"/>
    </source>
</evidence>
<keyword evidence="4 8" id="KW-0812">Transmembrane</keyword>
<dbReference type="GO" id="GO:0005886">
    <property type="term" value="C:plasma membrane"/>
    <property type="evidence" value="ECO:0007669"/>
    <property type="project" value="UniProtKB-SubCell"/>
</dbReference>
<feature type="transmembrane region" description="Helical" evidence="8">
    <location>
        <begin position="20"/>
        <end position="44"/>
    </location>
</feature>
<comment type="caution">
    <text evidence="9">The sequence shown here is derived from an EMBL/GenBank/DDBJ whole genome shotgun (WGS) entry which is preliminary data.</text>
</comment>
<dbReference type="RefSeq" id="WP_053332571.1">
    <property type="nucleotide sequence ID" value="NZ_JSWE01000096.1"/>
</dbReference>
<dbReference type="PANTHER" id="PTHR37937">
    <property type="entry name" value="CONJUGATIVE TRANSFER: DNA TRANSPORT"/>
    <property type="match status" value="1"/>
</dbReference>
<evidence type="ECO:0000256" key="1">
    <source>
        <dbReference type="ARBA" id="ARBA00004651"/>
    </source>
</evidence>
<dbReference type="InterPro" id="IPR003688">
    <property type="entry name" value="TraG/VirD4"/>
</dbReference>
<comment type="subcellular location">
    <subcellularLocation>
        <location evidence="1">Cell membrane</location>
        <topology evidence="1">Multi-pass membrane protein</topology>
    </subcellularLocation>
</comment>
<dbReference type="STRING" id="86105.NF27_DT00320"/>
<sequence length="644" mass="72712">MDKSLYHLPDKMPFLNISWVAIFAGVIALLITSQAATQYLAYIFKYSEALGGRIWGNIYHPLAWLTWSWKFKSYKTVHYHFVIAYFIIILGSMISLSLALSILYFKSKSITSNYDFHGSARWASREEVNQTELLGSNDNYREGVYVGAWEDGEEHLYLRHNGAEHVLAFAPTRSGKGVGLVIPTLLSWPGSVVVHDIKGENWALTAGWRKEKLGSICLKFDPTDYSGKSIKFNPLEEIRLGSAHEVKDVQNIAAMIVDPDGKGLNDHWAKTGFSLLVGTILHVLYAEKDKTLRGVAAYLSDPNFKTVEQIFLNMINTCHDHDNKLHWRDMSGKLTRNHPVVAACAKDMLNKSDNERSGVLSTAMSFLNIYRDPIVAQNTEKSEFKIKDLMDHEKSVSLYIISPPSDKDRLKPLFRLLINQIIRILTESMDFTSGKGESCFKHRLLLMLDEFPSLGKLEIFAESLSFIAGYGLKAYLIAQDLSQLYAAYGKDEAIISNCQVRVAFTPNKIETANLLSSMIGSTTVTVYNRSFSGGRLSLLLTNVVNSETEQKRPLLTPDEIMRLPPSDALIFVAGHRPIYGKKIKYYKDPTFLKRSNISPPERSDIIRSSKEDEDLNISKLEEQEIVNTNEKTTPQEDNPLNNLF</sequence>
<dbReference type="CDD" id="cd01127">
    <property type="entry name" value="TrwB_TraG_TraD_VirD4"/>
    <property type="match status" value="2"/>
</dbReference>
<dbReference type="OrthoDB" id="9759295at2"/>
<feature type="region of interest" description="Disordered" evidence="7">
    <location>
        <begin position="625"/>
        <end position="644"/>
    </location>
</feature>
<gene>
    <name evidence="9" type="primary">traG_2</name>
    <name evidence="9" type="ORF">NF27_DT00320</name>
</gene>
<dbReference type="Gene3D" id="3.40.50.300">
    <property type="entry name" value="P-loop containing nucleotide triphosphate hydrolases"/>
    <property type="match status" value="1"/>
</dbReference>
<comment type="similarity">
    <text evidence="2">Belongs to the VirD4/TraG family.</text>
</comment>
<protein>
    <submittedName>
        <fullName evidence="9">Conjugal transfer protein TraG</fullName>
    </submittedName>
</protein>